<feature type="active site" description="Proton donor/acceptor" evidence="2">
    <location>
        <position position="379"/>
    </location>
</feature>
<reference evidence="5 6" key="1">
    <citation type="submission" date="2018-03" db="EMBL/GenBank/DDBJ databases">
        <title>Aquarubrobacter algicola gen. nov., sp. nov., a novel actinobacterium isolated from shallow eutrophic lake during the end of cyanobacterial harmful algal blooms.</title>
        <authorList>
            <person name="Chun S.J."/>
        </authorList>
    </citation>
    <scope>NUCLEOTIDE SEQUENCE [LARGE SCALE GENOMIC DNA]</scope>
    <source>
        <strain evidence="5 6">Seoho-28</strain>
    </source>
</reference>
<feature type="compositionally biased region" description="Basic residues" evidence="3">
    <location>
        <begin position="153"/>
        <end position="163"/>
    </location>
</feature>
<dbReference type="SUPFAM" id="SSF63817">
    <property type="entry name" value="Sortase"/>
    <property type="match status" value="1"/>
</dbReference>
<feature type="transmembrane region" description="Helical" evidence="4">
    <location>
        <begin position="244"/>
        <end position="269"/>
    </location>
</feature>
<dbReference type="EMBL" id="PYYB01000001">
    <property type="protein sequence ID" value="PTL60731.1"/>
    <property type="molecule type" value="Genomic_DNA"/>
</dbReference>
<name>A0A2T4UND4_9ACTN</name>
<dbReference type="InterPro" id="IPR023365">
    <property type="entry name" value="Sortase_dom-sf"/>
</dbReference>
<comment type="caution">
    <text evidence="5">The sequence shown here is derived from an EMBL/GenBank/DDBJ whole genome shotgun (WGS) entry which is preliminary data.</text>
</comment>
<proteinExistence type="predicted"/>
<accession>A0A2T4UND4</accession>
<dbReference type="Proteomes" id="UP000240739">
    <property type="component" value="Unassembled WGS sequence"/>
</dbReference>
<feature type="region of interest" description="Disordered" evidence="3">
    <location>
        <begin position="462"/>
        <end position="493"/>
    </location>
</feature>
<evidence type="ECO:0000313" key="5">
    <source>
        <dbReference type="EMBL" id="PTL60731.1"/>
    </source>
</evidence>
<dbReference type="Pfam" id="PF04203">
    <property type="entry name" value="Sortase"/>
    <property type="match status" value="1"/>
</dbReference>
<protein>
    <recommendedName>
        <fullName evidence="7">Class E sortase</fullName>
    </recommendedName>
</protein>
<feature type="compositionally biased region" description="Basic residues" evidence="3">
    <location>
        <begin position="115"/>
        <end position="125"/>
    </location>
</feature>
<keyword evidence="4" id="KW-0472">Membrane</keyword>
<evidence type="ECO:0000256" key="1">
    <source>
        <dbReference type="ARBA" id="ARBA00022801"/>
    </source>
</evidence>
<evidence type="ECO:0000313" key="6">
    <source>
        <dbReference type="Proteomes" id="UP000240739"/>
    </source>
</evidence>
<keyword evidence="6" id="KW-1185">Reference proteome</keyword>
<feature type="compositionally biased region" description="Basic residues" evidence="3">
    <location>
        <begin position="201"/>
        <end position="229"/>
    </location>
</feature>
<dbReference type="CDD" id="cd05830">
    <property type="entry name" value="Sortase_E"/>
    <property type="match status" value="1"/>
</dbReference>
<keyword evidence="4" id="KW-0812">Transmembrane</keyword>
<dbReference type="InterPro" id="IPR042003">
    <property type="entry name" value="Sortase_E"/>
</dbReference>
<feature type="active site" description="Acyl-thioester intermediate" evidence="2">
    <location>
        <position position="439"/>
    </location>
</feature>
<feature type="compositionally biased region" description="Low complexity" evidence="3">
    <location>
        <begin position="19"/>
        <end position="37"/>
    </location>
</feature>
<dbReference type="Gene3D" id="2.40.260.10">
    <property type="entry name" value="Sortase"/>
    <property type="match status" value="1"/>
</dbReference>
<evidence type="ECO:0000256" key="2">
    <source>
        <dbReference type="PIRSR" id="PIRSR605754-1"/>
    </source>
</evidence>
<sequence>MGAVGARDRAAVPADRGVRGALPGDRAAAGRAARARPAGGGAGGRERADRARQPAARVRARLDRPAAAGAPARPGARASRRGGRGHRPDPRLGGGRRPRLGPQPVRGRAADPGAARHRADRRRGRAAAARGRGAARARRAPARGARRDDGRVRARLRPGRRALGRGPGDRGRARRAAVVARARPAGGLRHRDRAGRARAPAARRRRGRRHGPRAGHLRGAGRARRRRLRAAAVRRPEDSRRRRVLRALSTILIVAGGLIVVDAVLTVTWQEPLTAFTTGRAQADLEGQLRDLRDDGATAREVTELRSLAAEPVRIAYLARSLRQRAREGRAVARLRIPAIGVDKVVVQGTDAASLRRGPGIYDRSPFPGVPGTTAIAGHRTTYGAPFRHVDQLDRGDRMIVEMPYGTFTYRVQRTRIVTPQDVSVLESTGTDRLVLTACHPLFSADERIVVIGRLVSAIGRGAGKGEPLRGPQLTDRVQRPATDLKLDAGAGR</sequence>
<feature type="region of interest" description="Disordered" evidence="3">
    <location>
        <begin position="1"/>
        <end position="235"/>
    </location>
</feature>
<keyword evidence="4" id="KW-1133">Transmembrane helix</keyword>
<evidence type="ECO:0000256" key="4">
    <source>
        <dbReference type="SAM" id="Phobius"/>
    </source>
</evidence>
<gene>
    <name evidence="5" type="ORF">C7Y72_06285</name>
</gene>
<dbReference type="AlphaFoldDB" id="A0A2T4UND4"/>
<evidence type="ECO:0000256" key="3">
    <source>
        <dbReference type="SAM" id="MobiDB-lite"/>
    </source>
</evidence>
<dbReference type="GO" id="GO:0016787">
    <property type="term" value="F:hydrolase activity"/>
    <property type="evidence" value="ECO:0007669"/>
    <property type="project" value="UniProtKB-KW"/>
</dbReference>
<feature type="compositionally biased region" description="Low complexity" evidence="3">
    <location>
        <begin position="65"/>
        <end position="77"/>
    </location>
</feature>
<organism evidence="5 6">
    <name type="scientific">Paraconexibacter algicola</name>
    <dbReference type="NCBI Taxonomy" id="2133960"/>
    <lineage>
        <taxon>Bacteria</taxon>
        <taxon>Bacillati</taxon>
        <taxon>Actinomycetota</taxon>
        <taxon>Thermoleophilia</taxon>
        <taxon>Solirubrobacterales</taxon>
        <taxon>Paraconexibacteraceae</taxon>
        <taxon>Paraconexibacter</taxon>
    </lineage>
</organism>
<dbReference type="InterPro" id="IPR005754">
    <property type="entry name" value="Sortase"/>
</dbReference>
<keyword evidence="1" id="KW-0378">Hydrolase</keyword>
<feature type="compositionally biased region" description="Basic and acidic residues" evidence="3">
    <location>
        <begin position="477"/>
        <end position="487"/>
    </location>
</feature>
<evidence type="ECO:0008006" key="7">
    <source>
        <dbReference type="Google" id="ProtNLM"/>
    </source>
</evidence>
<feature type="compositionally biased region" description="Basic and acidic residues" evidence="3">
    <location>
        <begin position="1"/>
        <end position="10"/>
    </location>
</feature>
<feature type="compositionally biased region" description="Low complexity" evidence="3">
    <location>
        <begin position="176"/>
        <end position="187"/>
    </location>
</feature>
<dbReference type="NCBIfam" id="TIGR01076">
    <property type="entry name" value="sortase_fam"/>
    <property type="match status" value="1"/>
</dbReference>
<feature type="compositionally biased region" description="Low complexity" evidence="3">
    <location>
        <begin position="100"/>
        <end position="113"/>
    </location>
</feature>